<proteinExistence type="predicted"/>
<name>A0A2S5T8B3_9BURK</name>
<sequence length="294" mass="32317">MKIVRYNGGHVGISDTCKVVDVSHLCGAGPDEWPPVGINRLIRDFDALRPQLEQLLASEPGVPLESVRLETPVPWPNKLVAYPVNYHDHAREMASRGLANIQGYFLKANSSLVGPADRIELPALSGREIHHECEIALIIGKQGRQIPLERALDHVFGYACLMDMTVRGKEERVFRKSYDTFTPVGPWITTADEVPDPKDIGMKLWVNGQLRQQSNTRDLIVDIANMVAIASSASTLYPGDIIATGTPAGVDKVLAGDEVTIEVEHVGRMSLPVVQGTHGANVVFDKPYEFVRHS</sequence>
<dbReference type="EMBL" id="SLXF01000007">
    <property type="protein sequence ID" value="TCP06199.1"/>
    <property type="molecule type" value="Genomic_DNA"/>
</dbReference>
<protein>
    <submittedName>
        <fullName evidence="4">2-keto-4-pentenoate hydratase/2-oxohepta-3-ene-1,7-dioic acid hydratase in catechol pathway</fullName>
    </submittedName>
    <submittedName>
        <fullName evidence="3">Fumarylacetoacetate hydrolase</fullName>
    </submittedName>
</protein>
<keyword evidence="5" id="KW-1185">Reference proteome</keyword>
<comment type="caution">
    <text evidence="3">The sequence shown here is derived from an EMBL/GenBank/DDBJ whole genome shotgun (WGS) entry which is preliminary data.</text>
</comment>
<dbReference type="Gene3D" id="3.90.850.10">
    <property type="entry name" value="Fumarylacetoacetase-like, C-terminal domain"/>
    <property type="match status" value="1"/>
</dbReference>
<keyword evidence="3" id="KW-0378">Hydrolase</keyword>
<dbReference type="Proteomes" id="UP000239406">
    <property type="component" value="Unassembled WGS sequence"/>
</dbReference>
<dbReference type="SUPFAM" id="SSF56529">
    <property type="entry name" value="FAH"/>
    <property type="match status" value="1"/>
</dbReference>
<dbReference type="RefSeq" id="WP_104356031.1">
    <property type="nucleotide sequence ID" value="NZ_CALFFA010000013.1"/>
</dbReference>
<evidence type="ECO:0000313" key="4">
    <source>
        <dbReference type="EMBL" id="TCP06199.1"/>
    </source>
</evidence>
<evidence type="ECO:0000259" key="2">
    <source>
        <dbReference type="Pfam" id="PF01557"/>
    </source>
</evidence>
<evidence type="ECO:0000313" key="6">
    <source>
        <dbReference type="Proteomes" id="UP000294772"/>
    </source>
</evidence>
<dbReference type="Proteomes" id="UP000294772">
    <property type="component" value="Unassembled WGS sequence"/>
</dbReference>
<evidence type="ECO:0000313" key="3">
    <source>
        <dbReference type="EMBL" id="PPE71240.1"/>
    </source>
</evidence>
<reference evidence="4 6" key="2">
    <citation type="submission" date="2019-03" db="EMBL/GenBank/DDBJ databases">
        <title>Genomic Encyclopedia of Type Strains, Phase IV (KMG-IV): sequencing the most valuable type-strain genomes for metagenomic binning, comparative biology and taxonomic classification.</title>
        <authorList>
            <person name="Goeker M."/>
        </authorList>
    </citation>
    <scope>NUCLEOTIDE SEQUENCE [LARGE SCALE GENOMIC DNA]</scope>
    <source>
        <strain evidence="4 6">DSM 15264</strain>
    </source>
</reference>
<dbReference type="GO" id="GO:0018773">
    <property type="term" value="F:acetylpyruvate hydrolase activity"/>
    <property type="evidence" value="ECO:0007669"/>
    <property type="project" value="TreeGrafter"/>
</dbReference>
<dbReference type="PANTHER" id="PTHR11820:SF7">
    <property type="entry name" value="ACYLPYRUVASE FAHD1, MITOCHONDRIAL"/>
    <property type="match status" value="1"/>
</dbReference>
<keyword evidence="1" id="KW-0479">Metal-binding</keyword>
<dbReference type="Pfam" id="PF01557">
    <property type="entry name" value="FAA_hydrolase"/>
    <property type="match status" value="1"/>
</dbReference>
<organism evidence="3 5">
    <name type="scientific">Caldimonas thermodepolymerans</name>
    <dbReference type="NCBI Taxonomy" id="215580"/>
    <lineage>
        <taxon>Bacteria</taxon>
        <taxon>Pseudomonadati</taxon>
        <taxon>Pseudomonadota</taxon>
        <taxon>Betaproteobacteria</taxon>
        <taxon>Burkholderiales</taxon>
        <taxon>Sphaerotilaceae</taxon>
        <taxon>Caldimonas</taxon>
    </lineage>
</organism>
<dbReference type="GO" id="GO:0046872">
    <property type="term" value="F:metal ion binding"/>
    <property type="evidence" value="ECO:0007669"/>
    <property type="project" value="UniProtKB-KW"/>
</dbReference>
<dbReference type="EMBL" id="PSNY01000002">
    <property type="protein sequence ID" value="PPE71240.1"/>
    <property type="molecule type" value="Genomic_DNA"/>
</dbReference>
<dbReference type="InterPro" id="IPR036663">
    <property type="entry name" value="Fumarylacetoacetase_C_sf"/>
</dbReference>
<dbReference type="InterPro" id="IPR011234">
    <property type="entry name" value="Fumarylacetoacetase-like_C"/>
</dbReference>
<dbReference type="OrthoDB" id="8582489at2"/>
<feature type="domain" description="Fumarylacetoacetase-like C-terminal" evidence="2">
    <location>
        <begin position="80"/>
        <end position="273"/>
    </location>
</feature>
<gene>
    <name evidence="3" type="ORF">C1702_02130</name>
    <name evidence="4" type="ORF">EV676_10770</name>
</gene>
<evidence type="ECO:0000313" key="5">
    <source>
        <dbReference type="Proteomes" id="UP000239406"/>
    </source>
</evidence>
<accession>A0A2S5T8B3</accession>
<reference evidence="3 5" key="1">
    <citation type="submission" date="2018-02" db="EMBL/GenBank/DDBJ databases">
        <title>Reclassifiation of [Polyangium] brachysporum DSM 7029 as Guopingzhaonella breviflexa gen. nov., sp. nov., a member of the family Comamonadaceae.</title>
        <authorList>
            <person name="Tang B."/>
        </authorList>
    </citation>
    <scope>NUCLEOTIDE SEQUENCE [LARGE SCALE GENOMIC DNA]</scope>
    <source>
        <strain evidence="3 5">DSM 15344</strain>
    </source>
</reference>
<evidence type="ECO:0000256" key="1">
    <source>
        <dbReference type="ARBA" id="ARBA00022723"/>
    </source>
</evidence>
<dbReference type="AlphaFoldDB" id="A0A2S5T8B3"/>
<dbReference type="PANTHER" id="PTHR11820">
    <property type="entry name" value="ACYLPYRUVASE"/>
    <property type="match status" value="1"/>
</dbReference>